<comment type="caution">
    <text evidence="1">The sequence shown here is derived from an EMBL/GenBank/DDBJ whole genome shotgun (WGS) entry which is preliminary data.</text>
</comment>
<evidence type="ECO:0000313" key="1">
    <source>
        <dbReference type="EMBL" id="RFZ81466.1"/>
    </source>
</evidence>
<accession>A0A3E2NKE9</accession>
<gene>
    <name evidence="1" type="ORF">DYU05_19500</name>
</gene>
<protein>
    <submittedName>
        <fullName evidence="1">Uncharacterized protein</fullName>
    </submittedName>
</protein>
<dbReference type="Proteomes" id="UP000260823">
    <property type="component" value="Unassembled WGS sequence"/>
</dbReference>
<name>A0A3E2NKE9_9SPHI</name>
<proteinExistence type="predicted"/>
<evidence type="ECO:0000313" key="2">
    <source>
        <dbReference type="Proteomes" id="UP000260823"/>
    </source>
</evidence>
<dbReference type="EMBL" id="QWDE01000005">
    <property type="protein sequence ID" value="RFZ81466.1"/>
    <property type="molecule type" value="Genomic_DNA"/>
</dbReference>
<dbReference type="AlphaFoldDB" id="A0A3E2NKE9"/>
<organism evidence="1 2">
    <name type="scientific">Mucilaginibacter terrenus</name>
    <dbReference type="NCBI Taxonomy" id="2482727"/>
    <lineage>
        <taxon>Bacteria</taxon>
        <taxon>Pseudomonadati</taxon>
        <taxon>Bacteroidota</taxon>
        <taxon>Sphingobacteriia</taxon>
        <taxon>Sphingobacteriales</taxon>
        <taxon>Sphingobacteriaceae</taxon>
        <taxon>Mucilaginibacter</taxon>
    </lineage>
</organism>
<reference evidence="1 2" key="1">
    <citation type="submission" date="2018-08" db="EMBL/GenBank/DDBJ databases">
        <title>Mucilaginibacter terrae sp. nov., isolated from manganese diggings.</title>
        <authorList>
            <person name="Huang Y."/>
            <person name="Zhou Z."/>
        </authorList>
    </citation>
    <scope>NUCLEOTIDE SEQUENCE [LARGE SCALE GENOMIC DNA]</scope>
    <source>
        <strain evidence="1 2">ZH6</strain>
    </source>
</reference>
<keyword evidence="2" id="KW-1185">Reference proteome</keyword>
<sequence>MNAHQEAEFLFLRKWCVAVIDAIYSHNTTHTELINLRKQAFEEETKAKYLEQATPGTYLKGLRQAYNEINAIALNAPDQLLKELNNTLFTEFGKDLSTCSSDMSSGVEQIINRGKIINDEEFGLIEQKVSDISQIDANSSKIQTLNKLLATYYLLNRE</sequence>